<dbReference type="InterPro" id="IPR045595">
    <property type="entry name" value="SufBD_N"/>
</dbReference>
<evidence type="ECO:0000259" key="2">
    <source>
        <dbReference type="Pfam" id="PF01458"/>
    </source>
</evidence>
<gene>
    <name evidence="4" type="ORF">C7377_0188</name>
</gene>
<evidence type="ECO:0000313" key="5">
    <source>
        <dbReference type="Proteomes" id="UP000251835"/>
    </source>
</evidence>
<evidence type="ECO:0000313" key="4">
    <source>
        <dbReference type="EMBL" id="PVX51896.1"/>
    </source>
</evidence>
<dbReference type="Pfam" id="PF01458">
    <property type="entry name" value="SUFBD_core"/>
    <property type="match status" value="1"/>
</dbReference>
<dbReference type="SUPFAM" id="SSF101960">
    <property type="entry name" value="Stabilizer of iron transporter SufD"/>
    <property type="match status" value="1"/>
</dbReference>
<feature type="domain" description="SUF system FeS cluster assembly SufBD core" evidence="2">
    <location>
        <begin position="182"/>
        <end position="411"/>
    </location>
</feature>
<dbReference type="RefSeq" id="WP_116495467.1">
    <property type="nucleotide sequence ID" value="NZ_QENZ01000003.1"/>
</dbReference>
<evidence type="ECO:0000256" key="1">
    <source>
        <dbReference type="ARBA" id="ARBA00043967"/>
    </source>
</evidence>
<comment type="caution">
    <text evidence="4">The sequence shown here is derived from an EMBL/GenBank/DDBJ whole genome shotgun (WGS) entry which is preliminary data.</text>
</comment>
<proteinExistence type="inferred from homology"/>
<sequence>MTQLAANSQEYYDLFREVKSLIDENSSNKLNQYREEAIEKFKSLGGFPTTKVEDYKYTNIDSIFGYDYGIDLKNLSSKLPFKNECDIPVKDAYTLYLRNGYFIPNEDLTELEKKGIIVCTLQEASLKHEDLFTKYYNKKAGESDHSIVALNTAFAEDGLFIFVPEKTELDKPIQLLNFLHATSDLLINARHLFIVESQAKVQFLDCTHALDCRKFLTNTVVELFAEKNAKAEYYNLQNQFDKSTILLNLFVGQKRDSEVITTILSLHAEKIRNNVAVDLEDENCDNHTYGLYLAGAKEHVDNFTAINHIAPHCNSWEHFKGILNGKATTAFCGRIHVYKDAQKTEAYQTNNNLVLSNNAKANTKPQLIIEADDVSCSHGATVGQLDEEAIYYLQTRGIPYNEAYRLMMTAFMNEVTEKIQIPELKERIEKLITNKMLGKITYCEACNNKCVDQ</sequence>
<dbReference type="InterPro" id="IPR037284">
    <property type="entry name" value="SUF_FeS_clus_asmbl_SufBD_sf"/>
</dbReference>
<organism evidence="4 5">
    <name type="scientific">Balneicella halophila</name>
    <dbReference type="NCBI Taxonomy" id="1537566"/>
    <lineage>
        <taxon>Bacteria</taxon>
        <taxon>Pseudomonadati</taxon>
        <taxon>Bacteroidota</taxon>
        <taxon>Bacteroidia</taxon>
        <taxon>Bacteroidales</taxon>
        <taxon>Balneicellaceae</taxon>
        <taxon>Balneicella</taxon>
    </lineage>
</organism>
<dbReference type="PANTHER" id="PTHR43575">
    <property type="entry name" value="PROTEIN ABCI7, CHLOROPLASTIC"/>
    <property type="match status" value="1"/>
</dbReference>
<dbReference type="InterPro" id="IPR000825">
    <property type="entry name" value="SUF_FeS_clus_asmbl_SufBD_core"/>
</dbReference>
<dbReference type="InterPro" id="IPR011542">
    <property type="entry name" value="SUF_FeS_clus_asmbl_SufD"/>
</dbReference>
<dbReference type="EMBL" id="QENZ01000003">
    <property type="protein sequence ID" value="PVX51896.1"/>
    <property type="molecule type" value="Genomic_DNA"/>
</dbReference>
<dbReference type="InterPro" id="IPR055346">
    <property type="entry name" value="Fe-S_cluster_assembly_SufBD"/>
</dbReference>
<feature type="domain" description="SUF system FeS cluster assembly SufBD N-terminal" evidence="3">
    <location>
        <begin position="7"/>
        <end position="175"/>
    </location>
</feature>
<name>A0A7L4UQ53_BALHA</name>
<dbReference type="AlphaFoldDB" id="A0A7L4UQ53"/>
<reference evidence="4 5" key="1">
    <citation type="submission" date="2018-05" db="EMBL/GenBank/DDBJ databases">
        <title>Genomic Encyclopedia of Type Strains, Phase IV (KMG-IV): sequencing the most valuable type-strain genomes for metagenomic binning, comparative biology and taxonomic classification.</title>
        <authorList>
            <person name="Goeker M."/>
        </authorList>
    </citation>
    <scope>NUCLEOTIDE SEQUENCE [LARGE SCALE GENOMIC DNA]</scope>
    <source>
        <strain evidence="4 5">DSM 28579</strain>
    </source>
</reference>
<dbReference type="Pfam" id="PF19295">
    <property type="entry name" value="SufBD_N"/>
    <property type="match status" value="1"/>
</dbReference>
<dbReference type="Proteomes" id="UP000251835">
    <property type="component" value="Unassembled WGS sequence"/>
</dbReference>
<dbReference type="PANTHER" id="PTHR43575:SF1">
    <property type="entry name" value="PROTEIN ABCI7, CHLOROPLASTIC"/>
    <property type="match status" value="1"/>
</dbReference>
<comment type="similarity">
    <text evidence="1">Belongs to the iron-sulfur cluster assembly SufBD family.</text>
</comment>
<protein>
    <submittedName>
        <fullName evidence="4">Fe-S cluster assembly protein SufD</fullName>
    </submittedName>
</protein>
<evidence type="ECO:0000259" key="3">
    <source>
        <dbReference type="Pfam" id="PF19295"/>
    </source>
</evidence>
<keyword evidence="5" id="KW-1185">Reference proteome</keyword>
<dbReference type="OrthoDB" id="9768262at2"/>
<dbReference type="GO" id="GO:0016226">
    <property type="term" value="P:iron-sulfur cluster assembly"/>
    <property type="evidence" value="ECO:0007669"/>
    <property type="project" value="InterPro"/>
</dbReference>
<dbReference type="NCBIfam" id="TIGR01981">
    <property type="entry name" value="sufD"/>
    <property type="match status" value="1"/>
</dbReference>
<accession>A0A7L4UQ53</accession>